<keyword evidence="2" id="KW-0315">Glutamine amidotransferase</keyword>
<feature type="domain" description="Glutamine amidotransferase" evidence="1">
    <location>
        <begin position="23"/>
        <end position="174"/>
    </location>
</feature>
<organism evidence="2 3">
    <name type="scientific">Vreelandella vilamensis</name>
    <dbReference type="NCBI Taxonomy" id="531309"/>
    <lineage>
        <taxon>Bacteria</taxon>
        <taxon>Pseudomonadati</taxon>
        <taxon>Pseudomonadota</taxon>
        <taxon>Gammaproteobacteria</taxon>
        <taxon>Oceanospirillales</taxon>
        <taxon>Halomonadaceae</taxon>
        <taxon>Vreelandella</taxon>
    </lineage>
</organism>
<evidence type="ECO:0000313" key="3">
    <source>
        <dbReference type="Proteomes" id="UP001254564"/>
    </source>
</evidence>
<dbReference type="InterPro" id="IPR044992">
    <property type="entry name" value="ChyE-like"/>
</dbReference>
<dbReference type="CDD" id="cd01741">
    <property type="entry name" value="GATase1_1"/>
    <property type="match status" value="1"/>
</dbReference>
<dbReference type="PANTHER" id="PTHR42695:SF5">
    <property type="entry name" value="GLUTAMINE AMIDOTRANSFERASE YLR126C-RELATED"/>
    <property type="match status" value="1"/>
</dbReference>
<dbReference type="SUPFAM" id="SSF52317">
    <property type="entry name" value="Class I glutamine amidotransferase-like"/>
    <property type="match status" value="1"/>
</dbReference>
<comment type="caution">
    <text evidence="2">The sequence shown here is derived from an EMBL/GenBank/DDBJ whole genome shotgun (WGS) entry which is preliminary data.</text>
</comment>
<dbReference type="PANTHER" id="PTHR42695">
    <property type="entry name" value="GLUTAMINE AMIDOTRANSFERASE YLR126C-RELATED"/>
    <property type="match status" value="1"/>
</dbReference>
<keyword evidence="2" id="KW-0378">Hydrolase</keyword>
<dbReference type="GO" id="GO:0016787">
    <property type="term" value="F:hydrolase activity"/>
    <property type="evidence" value="ECO:0007669"/>
    <property type="project" value="UniProtKB-KW"/>
</dbReference>
<dbReference type="Proteomes" id="UP001254564">
    <property type="component" value="Unassembled WGS sequence"/>
</dbReference>
<proteinExistence type="predicted"/>
<dbReference type="Pfam" id="PF00117">
    <property type="entry name" value="GATase"/>
    <property type="match status" value="1"/>
</dbReference>
<name>A0ABU1H6N1_9GAMM</name>
<evidence type="ECO:0000313" key="2">
    <source>
        <dbReference type="EMBL" id="MDR5899963.1"/>
    </source>
</evidence>
<dbReference type="InterPro" id="IPR029062">
    <property type="entry name" value="Class_I_gatase-like"/>
</dbReference>
<reference evidence="2 3" key="1">
    <citation type="submission" date="2023-04" db="EMBL/GenBank/DDBJ databases">
        <title>A long-awaited taxogenomic arrangement of the family Halomonadaceae.</title>
        <authorList>
            <person name="De La Haba R."/>
            <person name="Chuvochina M."/>
            <person name="Wittouck S."/>
            <person name="Arahal D.R."/>
            <person name="Sanchez-Porro C."/>
            <person name="Hugenholtz P."/>
            <person name="Ventosa A."/>
        </authorList>
    </citation>
    <scope>NUCLEOTIDE SEQUENCE [LARGE SCALE GENOMIC DNA]</scope>
    <source>
        <strain evidence="2 3">DSM 21020</strain>
    </source>
</reference>
<keyword evidence="3" id="KW-1185">Reference proteome</keyword>
<evidence type="ECO:0000259" key="1">
    <source>
        <dbReference type="Pfam" id="PF00117"/>
    </source>
</evidence>
<dbReference type="Gene3D" id="3.40.50.880">
    <property type="match status" value="1"/>
</dbReference>
<sequence length="226" mass="24777">MHIHLLQHGPDYGPARLTDWLTSMGHSYTVFHLYDGELPPRPGDCDALIVLDGPEVLLNTPPVWYKAEDKLINRLLDSQKPLLGIGLGAHYIADALGAISALGIYPETGWHNVSLADESPFELPETFDAFMWHRYVFSLPDGALPLGGSAAAPLQGFSWDGGRVMGLLCHLEASQAGVKQLMGSQPVPEGRDDYTQADAEIFADPKRFDRLAPLLDRVLSQWLGHA</sequence>
<protein>
    <submittedName>
        <fullName evidence="2">Type 1 glutamine amidotransferase</fullName>
        <ecNumber evidence="2">3.4.-.-</ecNumber>
    </submittedName>
</protein>
<accession>A0ABU1H6N1</accession>
<gene>
    <name evidence="2" type="ORF">QC823_13290</name>
</gene>
<dbReference type="EMBL" id="JARWAN010000024">
    <property type="protein sequence ID" value="MDR5899963.1"/>
    <property type="molecule type" value="Genomic_DNA"/>
</dbReference>
<dbReference type="EC" id="3.4.-.-" evidence="2"/>
<dbReference type="InterPro" id="IPR017926">
    <property type="entry name" value="GATASE"/>
</dbReference>
<dbReference type="RefSeq" id="WP_309656842.1">
    <property type="nucleotide sequence ID" value="NZ_JARWAN010000024.1"/>
</dbReference>